<feature type="compositionally biased region" description="Polar residues" evidence="1">
    <location>
        <begin position="96"/>
        <end position="105"/>
    </location>
</feature>
<proteinExistence type="predicted"/>
<feature type="compositionally biased region" description="Basic and acidic residues" evidence="1">
    <location>
        <begin position="107"/>
        <end position="119"/>
    </location>
</feature>
<feature type="compositionally biased region" description="Polar residues" evidence="1">
    <location>
        <begin position="40"/>
        <end position="51"/>
    </location>
</feature>
<organism evidence="2 3">
    <name type="scientific">Septoria linicola</name>
    <dbReference type="NCBI Taxonomy" id="215465"/>
    <lineage>
        <taxon>Eukaryota</taxon>
        <taxon>Fungi</taxon>
        <taxon>Dikarya</taxon>
        <taxon>Ascomycota</taxon>
        <taxon>Pezizomycotina</taxon>
        <taxon>Dothideomycetes</taxon>
        <taxon>Dothideomycetidae</taxon>
        <taxon>Mycosphaerellales</taxon>
        <taxon>Mycosphaerellaceae</taxon>
        <taxon>Septoria</taxon>
    </lineage>
</organism>
<dbReference type="EMBL" id="CP099418">
    <property type="protein sequence ID" value="USW46950.1"/>
    <property type="molecule type" value="Genomic_DNA"/>
</dbReference>
<gene>
    <name evidence="2" type="ORF">Slin15195_G002690</name>
</gene>
<dbReference type="Proteomes" id="UP001056384">
    <property type="component" value="Chromosome 1"/>
</dbReference>
<evidence type="ECO:0000256" key="1">
    <source>
        <dbReference type="SAM" id="MobiDB-lite"/>
    </source>
</evidence>
<sequence length="132" mass="14185">MASLNASAPVFDEKAYWKAREARAKAEISASKIPTGPRSKASNSRISSTGTVFGAKSIDHRPAIARKNDRMNRARIGYTGKSPASTSGYNPHRLSSPGSTSTATSRGRRDTVTSIEEHTFASLPSPFNSRMV</sequence>
<name>A0A9Q9EDM1_9PEZI</name>
<evidence type="ECO:0000313" key="2">
    <source>
        <dbReference type="EMBL" id="USW46950.1"/>
    </source>
</evidence>
<dbReference type="AlphaFoldDB" id="A0A9Q9EDM1"/>
<protein>
    <submittedName>
        <fullName evidence="2">Uncharacterized protein</fullName>
    </submittedName>
</protein>
<feature type="compositionally biased region" description="Basic and acidic residues" evidence="1">
    <location>
        <begin position="57"/>
        <end position="72"/>
    </location>
</feature>
<evidence type="ECO:0000313" key="3">
    <source>
        <dbReference type="Proteomes" id="UP001056384"/>
    </source>
</evidence>
<reference evidence="2" key="1">
    <citation type="submission" date="2022-06" db="EMBL/GenBank/DDBJ databases">
        <title>Complete genome sequences of two strains of the flax pathogen Septoria linicola.</title>
        <authorList>
            <person name="Lapalu N."/>
            <person name="Simon A."/>
            <person name="Demenou B."/>
            <person name="Paumier D."/>
            <person name="Guillot M.-P."/>
            <person name="Gout L."/>
            <person name="Valade R."/>
        </authorList>
    </citation>
    <scope>NUCLEOTIDE SEQUENCE</scope>
    <source>
        <strain evidence="2">SE15195</strain>
    </source>
</reference>
<accession>A0A9Q9EDM1</accession>
<feature type="region of interest" description="Disordered" evidence="1">
    <location>
        <begin position="26"/>
        <end position="132"/>
    </location>
</feature>
<keyword evidence="3" id="KW-1185">Reference proteome</keyword>